<feature type="transmembrane region" description="Helical" evidence="5">
    <location>
        <begin position="239"/>
        <end position="260"/>
    </location>
</feature>
<dbReference type="GO" id="GO:0008381">
    <property type="term" value="F:mechanosensitive monoatomic ion channel activity"/>
    <property type="evidence" value="ECO:0007669"/>
    <property type="project" value="UniProtKB-ARBA"/>
</dbReference>
<dbReference type="RefSeq" id="WP_099153400.1">
    <property type="nucleotide sequence ID" value="NZ_PDUD01000033.1"/>
</dbReference>
<dbReference type="Proteomes" id="UP000223913">
    <property type="component" value="Unassembled WGS sequence"/>
</dbReference>
<evidence type="ECO:0000256" key="3">
    <source>
        <dbReference type="ARBA" id="ARBA00022989"/>
    </source>
</evidence>
<keyword evidence="3 5" id="KW-1133">Transmembrane helix</keyword>
<evidence type="ECO:0000256" key="6">
    <source>
        <dbReference type="SAM" id="SignalP"/>
    </source>
</evidence>
<evidence type="ECO:0000313" key="9">
    <source>
        <dbReference type="Proteomes" id="UP000223913"/>
    </source>
</evidence>
<keyword evidence="2 5" id="KW-0812">Transmembrane</keyword>
<feature type="transmembrane region" description="Helical" evidence="5">
    <location>
        <begin position="306"/>
        <end position="327"/>
    </location>
</feature>
<feature type="domain" description="Mechanosensitive ion channel MscS" evidence="7">
    <location>
        <begin position="411"/>
        <end position="476"/>
    </location>
</feature>
<feature type="transmembrane region" description="Helical" evidence="5">
    <location>
        <begin position="280"/>
        <end position="300"/>
    </location>
</feature>
<dbReference type="SUPFAM" id="SSF50182">
    <property type="entry name" value="Sm-like ribonucleoproteins"/>
    <property type="match status" value="1"/>
</dbReference>
<dbReference type="PANTHER" id="PTHR30566:SF25">
    <property type="entry name" value="INNER MEMBRANE PROTEIN"/>
    <property type="match status" value="1"/>
</dbReference>
<feature type="transmembrane region" description="Helical" evidence="5">
    <location>
        <begin position="389"/>
        <end position="408"/>
    </location>
</feature>
<dbReference type="Gene3D" id="1.10.287.1260">
    <property type="match status" value="1"/>
</dbReference>
<organism evidence="8 9">
    <name type="scientific">Flavilitoribacter nigricans (strain ATCC 23147 / DSM 23189 / NBRC 102662 / NCIMB 1420 / SS-2)</name>
    <name type="common">Lewinella nigricans</name>
    <dbReference type="NCBI Taxonomy" id="1122177"/>
    <lineage>
        <taxon>Bacteria</taxon>
        <taxon>Pseudomonadati</taxon>
        <taxon>Bacteroidota</taxon>
        <taxon>Saprospiria</taxon>
        <taxon>Saprospirales</taxon>
        <taxon>Lewinellaceae</taxon>
        <taxon>Flavilitoribacter</taxon>
    </lineage>
</organism>
<dbReference type="AlphaFoldDB" id="A0A2D0N425"/>
<dbReference type="EMBL" id="PDUD01000033">
    <property type="protein sequence ID" value="PHN03271.1"/>
    <property type="molecule type" value="Genomic_DNA"/>
</dbReference>
<dbReference type="GO" id="GO:0016020">
    <property type="term" value="C:membrane"/>
    <property type="evidence" value="ECO:0007669"/>
    <property type="project" value="UniProtKB-SubCell"/>
</dbReference>
<evidence type="ECO:0000259" key="7">
    <source>
        <dbReference type="Pfam" id="PF00924"/>
    </source>
</evidence>
<keyword evidence="9" id="KW-1185">Reference proteome</keyword>
<accession>A0A2D0N425</accession>
<evidence type="ECO:0000256" key="2">
    <source>
        <dbReference type="ARBA" id="ARBA00022692"/>
    </source>
</evidence>
<dbReference type="OrthoDB" id="9792218at2"/>
<proteinExistence type="predicted"/>
<evidence type="ECO:0000256" key="1">
    <source>
        <dbReference type="ARBA" id="ARBA00004370"/>
    </source>
</evidence>
<evidence type="ECO:0000256" key="4">
    <source>
        <dbReference type="ARBA" id="ARBA00023136"/>
    </source>
</evidence>
<sequence length="589" mass="66273">MSRFLRPFLTLTIALSLVNLFAQSPAERRDSLETDPTKEHILDTTEVRLDQPSALGEYNEAYYQVNFLNRGLPEPKAPVNLQSPQACMEQFVLACREQAYEQAAYALNLNLLPEKMQLDKAAVLAEKLYYVIDKRVRISWDELPDRPDAQIDHAGTGSSALVGKARRNLRLTSLAADGRDISLSLQRVKKEGEPPVWLISANTVENIEILYETYGPGKLSRWVPQWGKFDILGIPAWKFLAFLLMTIGCFFLYKLTHWLINRLARNSDETWVEDISRKGATPIALAVSVFAFYLVINNFLSISGGFSPYIYSLLLVTVIGAVTWVVIRAIDYFMDRFTANQVGDISDEQNAASRRYLTYISIARKVITFIVLVVGIGTVLSQFDSLQRLGVSLMASAGVATIILGIAAQSTLGNIIAGLQIAITKPARIGDTVLFEGEYGTIENIRFTYLVVNTWDERRVIVPLRYFITHPFENWSLNDPHLIKPIHIFADPTTNVQKVREKFAELLEKEEDYDAEKEPVMEVVSSSKDAIEIRALCSAKDASTAWKLHCKIREELIAYISRLNDGRYLARERVQIAGQNGNGTGLHEN</sequence>
<evidence type="ECO:0000256" key="5">
    <source>
        <dbReference type="SAM" id="Phobius"/>
    </source>
</evidence>
<dbReference type="Pfam" id="PF00924">
    <property type="entry name" value="MS_channel_2nd"/>
    <property type="match status" value="1"/>
</dbReference>
<gene>
    <name evidence="8" type="ORF">CRP01_28160</name>
</gene>
<comment type="caution">
    <text evidence="8">The sequence shown here is derived from an EMBL/GenBank/DDBJ whole genome shotgun (WGS) entry which is preliminary data.</text>
</comment>
<reference evidence="8 9" key="1">
    <citation type="submission" date="2017-10" db="EMBL/GenBank/DDBJ databases">
        <title>The draft genome sequence of Lewinella nigricans NBRC 102662.</title>
        <authorList>
            <person name="Wang K."/>
        </authorList>
    </citation>
    <scope>NUCLEOTIDE SEQUENCE [LARGE SCALE GENOMIC DNA]</scope>
    <source>
        <strain evidence="8 9">NBRC 102662</strain>
    </source>
</reference>
<feature type="signal peptide" evidence="6">
    <location>
        <begin position="1"/>
        <end position="22"/>
    </location>
</feature>
<protein>
    <submittedName>
        <fullName evidence="8">Mechanosensitive ion channel protein</fullName>
    </submittedName>
</protein>
<evidence type="ECO:0000313" key="8">
    <source>
        <dbReference type="EMBL" id="PHN03271.1"/>
    </source>
</evidence>
<feature type="chain" id="PRO_5013333875" evidence="6">
    <location>
        <begin position="23"/>
        <end position="589"/>
    </location>
</feature>
<dbReference type="PANTHER" id="PTHR30566">
    <property type="entry name" value="YNAI-RELATED MECHANOSENSITIVE ION CHANNEL"/>
    <property type="match status" value="1"/>
</dbReference>
<keyword evidence="4 5" id="KW-0472">Membrane</keyword>
<name>A0A2D0N425_FLAN2</name>
<feature type="transmembrane region" description="Helical" evidence="5">
    <location>
        <begin position="362"/>
        <end position="383"/>
    </location>
</feature>
<comment type="subcellular location">
    <subcellularLocation>
        <location evidence="1">Membrane</location>
    </subcellularLocation>
</comment>
<dbReference type="InterPro" id="IPR010920">
    <property type="entry name" value="LSM_dom_sf"/>
</dbReference>
<dbReference type="InterPro" id="IPR006685">
    <property type="entry name" value="MscS_channel_2nd"/>
</dbReference>
<keyword evidence="6" id="KW-0732">Signal</keyword>
<dbReference type="Gene3D" id="2.30.30.60">
    <property type="match status" value="1"/>
</dbReference>
<dbReference type="InterPro" id="IPR023408">
    <property type="entry name" value="MscS_beta-dom_sf"/>
</dbReference>